<dbReference type="OrthoDB" id="443318at2759"/>
<dbReference type="SUPFAM" id="SSF53474">
    <property type="entry name" value="alpha/beta-Hydrolases"/>
    <property type="match status" value="1"/>
</dbReference>
<evidence type="ECO:0000256" key="6">
    <source>
        <dbReference type="ARBA" id="ARBA00023180"/>
    </source>
</evidence>
<evidence type="ECO:0000256" key="4">
    <source>
        <dbReference type="ARBA" id="ARBA00022729"/>
    </source>
</evidence>
<feature type="chain" id="PRO_5025477004" evidence="7">
    <location>
        <begin position="19"/>
        <end position="464"/>
    </location>
</feature>
<protein>
    <submittedName>
        <fullName evidence="8">Alpha/beta-hydrolase</fullName>
    </submittedName>
</protein>
<dbReference type="GO" id="GO:0004185">
    <property type="term" value="F:serine-type carboxypeptidase activity"/>
    <property type="evidence" value="ECO:0007669"/>
    <property type="project" value="InterPro"/>
</dbReference>
<keyword evidence="5" id="KW-0378">Hydrolase</keyword>
<proteinExistence type="inferred from homology"/>
<dbReference type="Gene3D" id="1.10.287.410">
    <property type="match status" value="1"/>
</dbReference>
<dbReference type="Pfam" id="PF00450">
    <property type="entry name" value="Peptidase_S10"/>
    <property type="match status" value="1"/>
</dbReference>
<keyword evidence="6" id="KW-0325">Glycoprotein</keyword>
<keyword evidence="4 7" id="KW-0732">Signal</keyword>
<comment type="similarity">
    <text evidence="1">Belongs to the peptidase S10 family.</text>
</comment>
<evidence type="ECO:0000313" key="8">
    <source>
        <dbReference type="EMBL" id="KAE9391704.1"/>
    </source>
</evidence>
<evidence type="ECO:0000256" key="7">
    <source>
        <dbReference type="SAM" id="SignalP"/>
    </source>
</evidence>
<evidence type="ECO:0000256" key="2">
    <source>
        <dbReference type="ARBA" id="ARBA00022645"/>
    </source>
</evidence>
<dbReference type="PANTHER" id="PTHR11802:SF3">
    <property type="entry name" value="RETINOID-INDUCIBLE SERINE CARBOXYPEPTIDASE"/>
    <property type="match status" value="1"/>
</dbReference>
<dbReference type="InterPro" id="IPR001563">
    <property type="entry name" value="Peptidase_S10"/>
</dbReference>
<dbReference type="EMBL" id="ML769615">
    <property type="protein sequence ID" value="KAE9391704.1"/>
    <property type="molecule type" value="Genomic_DNA"/>
</dbReference>
<organism evidence="8 9">
    <name type="scientific">Gymnopus androsaceus JB14</name>
    <dbReference type="NCBI Taxonomy" id="1447944"/>
    <lineage>
        <taxon>Eukaryota</taxon>
        <taxon>Fungi</taxon>
        <taxon>Dikarya</taxon>
        <taxon>Basidiomycota</taxon>
        <taxon>Agaricomycotina</taxon>
        <taxon>Agaricomycetes</taxon>
        <taxon>Agaricomycetidae</taxon>
        <taxon>Agaricales</taxon>
        <taxon>Marasmiineae</taxon>
        <taxon>Omphalotaceae</taxon>
        <taxon>Gymnopus</taxon>
    </lineage>
</organism>
<reference evidence="8" key="1">
    <citation type="journal article" date="2019" name="Environ. Microbiol.">
        <title>Fungal ecological strategies reflected in gene transcription - a case study of two litter decomposers.</title>
        <authorList>
            <person name="Barbi F."/>
            <person name="Kohler A."/>
            <person name="Barry K."/>
            <person name="Baskaran P."/>
            <person name="Daum C."/>
            <person name="Fauchery L."/>
            <person name="Ihrmark K."/>
            <person name="Kuo A."/>
            <person name="LaButti K."/>
            <person name="Lipzen A."/>
            <person name="Morin E."/>
            <person name="Grigoriev I.V."/>
            <person name="Henrissat B."/>
            <person name="Lindahl B."/>
            <person name="Martin F."/>
        </authorList>
    </citation>
    <scope>NUCLEOTIDE SEQUENCE</scope>
    <source>
        <strain evidence="8">JB14</strain>
    </source>
</reference>
<dbReference type="AlphaFoldDB" id="A0A6A4H2V6"/>
<gene>
    <name evidence="8" type="ORF">BT96DRAFT_831648</name>
</gene>
<dbReference type="Proteomes" id="UP000799118">
    <property type="component" value="Unassembled WGS sequence"/>
</dbReference>
<accession>A0A6A4H2V6</accession>
<dbReference type="PANTHER" id="PTHR11802">
    <property type="entry name" value="SERINE PROTEASE FAMILY S10 SERINE CARBOXYPEPTIDASE"/>
    <property type="match status" value="1"/>
</dbReference>
<keyword evidence="2" id="KW-0121">Carboxypeptidase</keyword>
<evidence type="ECO:0000256" key="5">
    <source>
        <dbReference type="ARBA" id="ARBA00022801"/>
    </source>
</evidence>
<evidence type="ECO:0000256" key="1">
    <source>
        <dbReference type="ARBA" id="ARBA00009431"/>
    </source>
</evidence>
<dbReference type="Gene3D" id="3.40.50.1820">
    <property type="entry name" value="alpha/beta hydrolase"/>
    <property type="match status" value="1"/>
</dbReference>
<dbReference type="PRINTS" id="PR00724">
    <property type="entry name" value="CRBOXYPTASEC"/>
</dbReference>
<keyword evidence="3" id="KW-0645">Protease</keyword>
<keyword evidence="9" id="KW-1185">Reference proteome</keyword>
<feature type="signal peptide" evidence="7">
    <location>
        <begin position="1"/>
        <end position="18"/>
    </location>
</feature>
<evidence type="ECO:0000256" key="3">
    <source>
        <dbReference type="ARBA" id="ARBA00022670"/>
    </source>
</evidence>
<dbReference type="InterPro" id="IPR029058">
    <property type="entry name" value="AB_hydrolase_fold"/>
</dbReference>
<evidence type="ECO:0000313" key="9">
    <source>
        <dbReference type="Proteomes" id="UP000799118"/>
    </source>
</evidence>
<dbReference type="GO" id="GO:0006508">
    <property type="term" value="P:proteolysis"/>
    <property type="evidence" value="ECO:0007669"/>
    <property type="project" value="UniProtKB-KW"/>
</dbReference>
<sequence length="464" mass="51755">MHTNTFLSFSQTLLSVLGILDSVPRIDVKNATSICPGLDGVSASYAAYVPLQGHSELNPKKTFFWLFEAENNAESAPLVVLVGGGPGTSALTFAMMGFGPCSLTSTGLKLNPYRWTKHFNVLSLEHPIDTGYSYGIRVNNSLDAAEDAYDFFQKFYQTFPHLAKNPMILTTGSYGGAFAPPIATVIKKHNQEIRDSWLPTQNYYINLESAIISAPYTNPLTYFEWFLEYACHDVEFYNATTCDQFYSVLPSCLESIHLAFSNPSEKNRAMATSLCFSMTLGDSHGKATHDIRVTCNENQSPIDCVPDFAWAIAFFNQKDIKNTLGIPDAVNFRVYTPEIERSFGLPETCVMHPFHLMYEPLLADGLRVLHYVGKYDPTVSWLSTLSFVKQLQHPLQSEFISAYDLPWNLTNTSATVRTVGEGSGSIGLVIIEDSGHFVVQDQSELVQIMARKWIYNQPLFDIPA</sequence>
<name>A0A6A4H2V6_9AGAR</name>